<dbReference type="OrthoDB" id="2206756at2"/>
<keyword evidence="2" id="KW-1185">Reference proteome</keyword>
<evidence type="ECO:0000313" key="1">
    <source>
        <dbReference type="EMBL" id="OCS91552.1"/>
    </source>
</evidence>
<evidence type="ECO:0000313" key="2">
    <source>
        <dbReference type="Proteomes" id="UP000093482"/>
    </source>
</evidence>
<comment type="caution">
    <text evidence="1">The sequence shown here is derived from an EMBL/GenBank/DDBJ whole genome shotgun (WGS) entry which is preliminary data.</text>
</comment>
<name>A0A1C0YWJ7_9BACL</name>
<sequence>MEGILKYNERAFYFTVKKNVIYLTDTEDYGGYIPLDNFREAIELFVFDTTEFLSGRIFKNNNRIFFRISNLHRISVSQLKAVIAFFVILQPEIKYVDSLSIRSNEVTSIHFDEELCKINYPTATATVNLEIARKERDSFSFDIDSKSIIGEFLYRLKFDWKSNIPAKINSVLQLNFSKTDDWDFLYELMRIYDEFVCFMTNKSNHNEVKIDLFYETREVGELVIPYFSNETNSIFELNKHIIPLKLIKKQISELFQLIAQKKIYIAHIRERYAEYDYLTPAAVVMIVAGFEWQFTFSDYPFEEQRQKIREYQQDILPAIENLIKENTGEKKKYFKSLKSQLKEQITSVTLEKRINYALKENWETLYPFIAHLYSLNKLQVPKYTEISQVISKARNKIAHGNISEPIDKKIGLDILILEWLYFTMVLDKIGLPSAEIKKVINTLYNRKIALKD</sequence>
<accession>A0A1C0YWJ7</accession>
<gene>
    <name evidence="1" type="ORF">A6K76_08545</name>
</gene>
<evidence type="ECO:0008006" key="3">
    <source>
        <dbReference type="Google" id="ProtNLM"/>
    </source>
</evidence>
<organism evidence="1 2">
    <name type="scientific">Caryophanon latum</name>
    <dbReference type="NCBI Taxonomy" id="33977"/>
    <lineage>
        <taxon>Bacteria</taxon>
        <taxon>Bacillati</taxon>
        <taxon>Bacillota</taxon>
        <taxon>Bacilli</taxon>
        <taxon>Bacillales</taxon>
        <taxon>Caryophanaceae</taxon>
        <taxon>Caryophanon</taxon>
    </lineage>
</organism>
<dbReference type="EMBL" id="MATO01000027">
    <property type="protein sequence ID" value="OCS91552.1"/>
    <property type="molecule type" value="Genomic_DNA"/>
</dbReference>
<reference evidence="1 2" key="1">
    <citation type="submission" date="2016-07" db="EMBL/GenBank/DDBJ databases">
        <title>Caryophanon latum genome sequencing.</title>
        <authorList>
            <person name="Verma A."/>
            <person name="Pal Y."/>
            <person name="Krishnamurthi S."/>
        </authorList>
    </citation>
    <scope>NUCLEOTIDE SEQUENCE [LARGE SCALE GENOMIC DNA]</scope>
    <source>
        <strain evidence="1 2">DSM 14151</strain>
    </source>
</reference>
<dbReference type="Proteomes" id="UP000093482">
    <property type="component" value="Unassembled WGS sequence"/>
</dbReference>
<protein>
    <recommendedName>
        <fullName evidence="3">ApeA N-terminal domain-containing protein</fullName>
    </recommendedName>
</protein>
<dbReference type="RefSeq" id="WP_066463202.1">
    <property type="nucleotide sequence ID" value="NZ_MATO01000027.1"/>
</dbReference>
<dbReference type="AlphaFoldDB" id="A0A1C0YWJ7"/>
<proteinExistence type="predicted"/>